<feature type="compositionally biased region" description="Low complexity" evidence="1">
    <location>
        <begin position="757"/>
        <end position="768"/>
    </location>
</feature>
<feature type="compositionally biased region" description="Low complexity" evidence="1">
    <location>
        <begin position="906"/>
        <end position="915"/>
    </location>
</feature>
<protein>
    <submittedName>
        <fullName evidence="2">Uncharacterized protein</fullName>
    </submittedName>
</protein>
<feature type="region of interest" description="Disordered" evidence="1">
    <location>
        <begin position="724"/>
        <end position="814"/>
    </location>
</feature>
<sequence>MPLFFFVLARNRDADARPAPAAHSSAPVSRPPSSCSAAVPLRFPRALGAQDVCACVFSLPVVESGWVAMAAQQLRESRDSDRLLHSRHAVQRAGRCSGAATTPAPRRRRGRCGPATRVQLEPSAGLAASTTNADAAAGGGVAGGLRLVWTAQPCCANAAAATWGAEAAAYPAEVRLGAVVDSGGGECGEVARAVDHVRESRSSRGASASAPLTPPSPCLCDCGSARRRCRTTSTPTPCPRRPLSPTSSLPEGSTTAGTRHTRTDAAAGSDDLLGRDSPTTATAATAVPPPPHRRKRQRGSGDSAEPRARRASHRATAALQAMMGRCMQRGRLAMFASGLLPQRHTARLQRLVHLAPAASVACPPRTPPASGVCVRPALLMSSPPWRPTAGADEVEVASAEYVRRRGSAARDVRVGVAQQVPPDRLATARALEAEWAATLAAQLESHSARAQERAAAVVTLGRAAAASLSHAHAGCSVADLHVFSRPLSWHHAAAEGGVRRRLAEPYPYPVQDVCEWSPGTPAHPPHAPALPEMRCTGAAELEAAAAGLDGGVVRWARAAPDVWWRAASWLPWDAWISAVSDGAGLPRLVLPLVHRPGRHHQRLLLLLPPSSRLACRMTCAADAAAAGEETRGAAARVAACGVGGQGRRSAPCAATQRQLLLREAADRQSTAALQPSAALGCAGVRDVEPPQRQRAVRAAALRACEEFVDASTCHPSECAPRQTLQLSGQDAAASPAPSPPPRRTAVAGCGGVPSLRGAPPLLGASLSPPRCPAQRGASPGACASTSRKRPRSDSTTAASPGVSRASPPRRSGTTQRLLAAWLEQRCRATRCTAASPSKAAVHAAPEAAAPVTRACASPPPSPVQPHTTAAQLLFEGDLRRLRRWLVVPSPATQRLRSPSRPRRRTPAIVRAAAAAAPPPPRSSDGRARLEREALLHYAASRHAASPPCRPQCLVQLPSAGLRCRWWTQLTLHNYAADALAGEHASHATPSRLLRRPTTSAAPRVGVAQRWTRHAALQQLTGIRGRAPPLSPLVAGTEPQGREEAELRCRVRGALLQAQLCTRAPLRDSGVGVAPPAEESVATAGVRARGEVDCGRRCVADVQRLRRLVDSGVRRDGWLVLHTCWFDALAVYASADTCVADACAALRAAGADERRDNDSVGGGGGDRGASFAEVGAVVGAEPAGESAGCCNMLWCVDTSDDDNSDVSSTPPAVAAPRDGGRCGACCRCCCCCCCVASTPDLAEGLVGRDGGRAAPARGDDTAAAAAVTAQCVRGREAATRTHELPPPLLPPSTPPALCPAWWRVAESAARCAGAAAHSETASGTEDALHRAVQHLRVHLGDRRTHSTAFCTRLRRYVSRLLSSDAPAARHSASATAPRGCGASTCGSSAAAPRASSSSSPPLLQRQTPPVWTPATTTSSTESDDAAAAAVSDAWPPLEEVEEDEWEVEEQVAPLRRRRFTRHVCNVAEEAASLHTWLLPRWWTAQVELRLVQLFRADDAATDDVEWLFSEREAMLAWVRLQHYAHLRLLRRPHGPLFRHRRRDAAQDGVAADAAVHHTYLATALCRRIGSAVAPPPLLQPPWRLW</sequence>
<feature type="region of interest" description="Disordered" evidence="1">
    <location>
        <begin position="228"/>
        <end position="313"/>
    </location>
</feature>
<gene>
    <name evidence="2" type="ORF">NESM_000363700</name>
</gene>
<feature type="region of interest" description="Disordered" evidence="1">
    <location>
        <begin position="1368"/>
        <end position="1430"/>
    </location>
</feature>
<feature type="region of interest" description="Disordered" evidence="1">
    <location>
        <begin position="94"/>
        <end position="113"/>
    </location>
</feature>
<dbReference type="Proteomes" id="UP001430356">
    <property type="component" value="Unassembled WGS sequence"/>
</dbReference>
<dbReference type="EMBL" id="JAECZO010000037">
    <property type="protein sequence ID" value="KAK7194469.1"/>
    <property type="molecule type" value="Genomic_DNA"/>
</dbReference>
<accession>A0AAW0ELA4</accession>
<comment type="caution">
    <text evidence="2">The sequence shown here is derived from an EMBL/GenBank/DDBJ whole genome shotgun (WGS) entry which is preliminary data.</text>
</comment>
<evidence type="ECO:0000256" key="1">
    <source>
        <dbReference type="SAM" id="MobiDB-lite"/>
    </source>
</evidence>
<name>A0AAW0ELA4_9TRYP</name>
<evidence type="ECO:0000313" key="3">
    <source>
        <dbReference type="Proteomes" id="UP001430356"/>
    </source>
</evidence>
<reference evidence="2 3" key="1">
    <citation type="journal article" date="2021" name="MBio">
        <title>A New Model Trypanosomatid, Novymonas esmeraldas: Genomic Perception of Its 'Candidatus Pandoraea novymonadis' Endosymbiont.</title>
        <authorList>
            <person name="Zakharova A."/>
            <person name="Saura A."/>
            <person name="Butenko A."/>
            <person name="Podesvova L."/>
            <person name="Warmusova S."/>
            <person name="Kostygov A.Y."/>
            <person name="Nenarokova A."/>
            <person name="Lukes J."/>
            <person name="Opperdoes F.R."/>
            <person name="Yurchenko V."/>
        </authorList>
    </citation>
    <scope>NUCLEOTIDE SEQUENCE [LARGE SCALE GENOMIC DNA]</scope>
    <source>
        <strain evidence="2 3">E262AT.01</strain>
    </source>
</reference>
<organism evidence="2 3">
    <name type="scientific">Novymonas esmeraldas</name>
    <dbReference type="NCBI Taxonomy" id="1808958"/>
    <lineage>
        <taxon>Eukaryota</taxon>
        <taxon>Discoba</taxon>
        <taxon>Euglenozoa</taxon>
        <taxon>Kinetoplastea</taxon>
        <taxon>Metakinetoplastina</taxon>
        <taxon>Trypanosomatida</taxon>
        <taxon>Trypanosomatidae</taxon>
        <taxon>Novymonas</taxon>
    </lineage>
</organism>
<evidence type="ECO:0000313" key="2">
    <source>
        <dbReference type="EMBL" id="KAK7194469.1"/>
    </source>
</evidence>
<keyword evidence="3" id="KW-1185">Reference proteome</keyword>
<proteinExistence type="predicted"/>
<feature type="region of interest" description="Disordered" evidence="1">
    <location>
        <begin position="893"/>
        <end position="926"/>
    </location>
</feature>